<dbReference type="EMBL" id="AP014546">
    <property type="protein sequence ID" value="BBB28867.1"/>
    <property type="molecule type" value="Genomic_DNA"/>
</dbReference>
<accession>A0A7R6PEX2</accession>
<dbReference type="GO" id="GO:0047865">
    <property type="term" value="F:dimethylglycine dehydrogenase activity"/>
    <property type="evidence" value="ECO:0007669"/>
    <property type="project" value="UniProtKB-EC"/>
</dbReference>
<organism evidence="2 3">
    <name type="scientific">Neptunomonas japonica JAMM 1380</name>
    <dbReference type="NCBI Taxonomy" id="1441457"/>
    <lineage>
        <taxon>Bacteria</taxon>
        <taxon>Pseudomonadati</taxon>
        <taxon>Pseudomonadota</taxon>
        <taxon>Gammaproteobacteria</taxon>
        <taxon>Oceanospirillales</taxon>
        <taxon>Oceanospirillaceae</taxon>
        <taxon>Neptunomonas</taxon>
    </lineage>
</organism>
<name>A0A7R6PEX2_9GAMM</name>
<protein>
    <submittedName>
        <fullName evidence="2">Dimethylglycine dehydrogenase</fullName>
        <ecNumber evidence="2">1.5.8.4</ecNumber>
    </submittedName>
</protein>
<dbReference type="Pfam" id="PF00132">
    <property type="entry name" value="Hexapep"/>
    <property type="match status" value="1"/>
</dbReference>
<proteinExistence type="predicted"/>
<keyword evidence="3" id="KW-1185">Reference proteome</keyword>
<dbReference type="Gene3D" id="2.160.10.10">
    <property type="entry name" value="Hexapeptide repeat proteins"/>
    <property type="match status" value="1"/>
</dbReference>
<feature type="transmembrane region" description="Helical" evidence="1">
    <location>
        <begin position="22"/>
        <end position="43"/>
    </location>
</feature>
<keyword evidence="2" id="KW-0560">Oxidoreductase</keyword>
<sequence length="176" mass="19270">MNKGIFYSYCISASERRGIKKINYLTVVSLILLDRSMLALFLYRLNYRLSKPLIGRVITNLGYFLTGIEIYYNAKIGEKVQIWHGQGTVIGQNSVIGEGCLILHQVTLGSGFVVIESGVKIGCGAKILGNVTIGKSSVISANAVVTKNIDKRSLVKSNGDVVILELEKEVVFGTKR</sequence>
<evidence type="ECO:0000313" key="2">
    <source>
        <dbReference type="EMBL" id="BBB28867.1"/>
    </source>
</evidence>
<dbReference type="PANTHER" id="PTHR42811">
    <property type="entry name" value="SERINE ACETYLTRANSFERASE"/>
    <property type="match status" value="1"/>
</dbReference>
<reference evidence="2 3" key="1">
    <citation type="journal article" date="2008" name="Int. J. Syst. Evol. Microbiol.">
        <title>Neptunomonas japonica sp. nov., an Osedax japonicus symbiont-like bacterium isolated from sediment adjacent to sperm whale carcasses off Kagoshima, Japan.</title>
        <authorList>
            <person name="Miyazaki M."/>
            <person name="Nogi Y."/>
            <person name="Fujiwara Y."/>
            <person name="Kawato M."/>
            <person name="Kubokawa K."/>
            <person name="Horikoshi K."/>
        </authorList>
    </citation>
    <scope>NUCLEOTIDE SEQUENCE [LARGE SCALE GENOMIC DNA]</scope>
    <source>
        <strain evidence="2 3">JAMM 1380</strain>
    </source>
</reference>
<dbReference type="AlphaFoldDB" id="A0A7R6PEX2"/>
<dbReference type="InterPro" id="IPR001451">
    <property type="entry name" value="Hexapep"/>
</dbReference>
<dbReference type="EC" id="1.5.8.4" evidence="2"/>
<dbReference type="SUPFAM" id="SSF51161">
    <property type="entry name" value="Trimeric LpxA-like enzymes"/>
    <property type="match status" value="1"/>
</dbReference>
<evidence type="ECO:0000313" key="3">
    <source>
        <dbReference type="Proteomes" id="UP000595332"/>
    </source>
</evidence>
<keyword evidence="1" id="KW-0812">Transmembrane</keyword>
<keyword evidence="1" id="KW-1133">Transmembrane helix</keyword>
<dbReference type="InterPro" id="IPR011004">
    <property type="entry name" value="Trimer_LpxA-like_sf"/>
</dbReference>
<dbReference type="Proteomes" id="UP000595332">
    <property type="component" value="Chromosome"/>
</dbReference>
<dbReference type="KEGG" id="njp:NEJAP_0910"/>
<evidence type="ECO:0000256" key="1">
    <source>
        <dbReference type="SAM" id="Phobius"/>
    </source>
</evidence>
<gene>
    <name evidence="2" type="ORF">NEJAP_0910</name>
</gene>
<keyword evidence="1" id="KW-0472">Membrane</keyword>